<evidence type="ECO:0000256" key="1">
    <source>
        <dbReference type="SAM" id="MobiDB-lite"/>
    </source>
</evidence>
<feature type="region of interest" description="Disordered" evidence="1">
    <location>
        <begin position="1"/>
        <end position="34"/>
    </location>
</feature>
<feature type="compositionally biased region" description="Basic and acidic residues" evidence="1">
    <location>
        <begin position="1"/>
        <end position="16"/>
    </location>
</feature>
<dbReference type="RefSeq" id="XP_040712220.1">
    <property type="nucleotide sequence ID" value="XM_040864304.1"/>
</dbReference>
<proteinExistence type="predicted"/>
<evidence type="ECO:0000313" key="3">
    <source>
        <dbReference type="Proteomes" id="UP000193689"/>
    </source>
</evidence>
<comment type="caution">
    <text evidence="2">The sequence shown here is derived from an EMBL/GenBank/DDBJ whole genome shotgun (WGS) entry which is preliminary data.</text>
</comment>
<name>A0A1Y2DKJ3_9PEZI</name>
<dbReference type="SUPFAM" id="SSF53335">
    <property type="entry name" value="S-adenosyl-L-methionine-dependent methyltransferases"/>
    <property type="match status" value="1"/>
</dbReference>
<accession>A0A1Y2DKJ3</accession>
<evidence type="ECO:0008006" key="4">
    <source>
        <dbReference type="Google" id="ProtNLM"/>
    </source>
</evidence>
<gene>
    <name evidence="2" type="ORF">BCR38DRAFT_488664</name>
</gene>
<dbReference type="Gene3D" id="3.40.50.150">
    <property type="entry name" value="Vaccinia Virus protein VP39"/>
    <property type="match status" value="1"/>
</dbReference>
<dbReference type="EMBL" id="MCFJ01000013">
    <property type="protein sequence ID" value="ORY59646.1"/>
    <property type="molecule type" value="Genomic_DNA"/>
</dbReference>
<dbReference type="OrthoDB" id="2013972at2759"/>
<dbReference type="Proteomes" id="UP000193689">
    <property type="component" value="Unassembled WGS sequence"/>
</dbReference>
<reference evidence="2 3" key="1">
    <citation type="submission" date="2016-07" db="EMBL/GenBank/DDBJ databases">
        <title>Pervasive Adenine N6-methylation of Active Genes in Fungi.</title>
        <authorList>
            <consortium name="DOE Joint Genome Institute"/>
            <person name="Mondo S.J."/>
            <person name="Dannebaum R.O."/>
            <person name="Kuo R.C."/>
            <person name="Labutti K."/>
            <person name="Haridas S."/>
            <person name="Kuo A."/>
            <person name="Salamov A."/>
            <person name="Ahrendt S.R."/>
            <person name="Lipzen A."/>
            <person name="Sullivan W."/>
            <person name="Andreopoulos W.B."/>
            <person name="Clum A."/>
            <person name="Lindquist E."/>
            <person name="Daum C."/>
            <person name="Ramamoorthy G.K."/>
            <person name="Gryganskyi A."/>
            <person name="Culley D."/>
            <person name="Magnuson J.K."/>
            <person name="James T.Y."/>
            <person name="O'Malley M.A."/>
            <person name="Stajich J.E."/>
            <person name="Spatafora J.W."/>
            <person name="Visel A."/>
            <person name="Grigoriev I.V."/>
        </authorList>
    </citation>
    <scope>NUCLEOTIDE SEQUENCE [LARGE SCALE GENOMIC DNA]</scope>
    <source>
        <strain evidence="2 3">CBS 129021</strain>
    </source>
</reference>
<dbReference type="InParanoid" id="A0A1Y2DKJ3"/>
<protein>
    <recommendedName>
        <fullName evidence="4">Methyltransferase domain-containing protein</fullName>
    </recommendedName>
</protein>
<dbReference type="GeneID" id="63780516"/>
<organism evidence="2 3">
    <name type="scientific">Pseudomassariella vexata</name>
    <dbReference type="NCBI Taxonomy" id="1141098"/>
    <lineage>
        <taxon>Eukaryota</taxon>
        <taxon>Fungi</taxon>
        <taxon>Dikarya</taxon>
        <taxon>Ascomycota</taxon>
        <taxon>Pezizomycotina</taxon>
        <taxon>Sordariomycetes</taxon>
        <taxon>Xylariomycetidae</taxon>
        <taxon>Amphisphaeriales</taxon>
        <taxon>Pseudomassariaceae</taxon>
        <taxon>Pseudomassariella</taxon>
    </lineage>
</organism>
<dbReference type="AlphaFoldDB" id="A0A1Y2DKJ3"/>
<dbReference type="InterPro" id="IPR029063">
    <property type="entry name" value="SAM-dependent_MTases_sf"/>
</dbReference>
<sequence length="106" mass="11672">MLHDGRNRTEHRDVDLRNSTANRGPPQMAPVEEPEHVLAIGTGTRIWAVEFAEEHPSSKVIGTDLSQVQHVHAALSNPSFAREDIEMTGPADGVQLHSSTSDYHLL</sequence>
<evidence type="ECO:0000313" key="2">
    <source>
        <dbReference type="EMBL" id="ORY59646.1"/>
    </source>
</evidence>
<keyword evidence="3" id="KW-1185">Reference proteome</keyword>